<sequence>MQEAKSQCLFLAIETLDVVLEALVVAPKLMICSSQWTTEEQERANKVATKIIPDIKFVNSPPGLDVREGGDAIVKFLHSAVKTSGVSKSV</sequence>
<accession>A0ABR0JAX6</accession>
<protein>
    <recommendedName>
        <fullName evidence="3">Fe/B12 periplasmic-binding domain-containing protein</fullName>
    </recommendedName>
</protein>
<evidence type="ECO:0008006" key="3">
    <source>
        <dbReference type="Google" id="ProtNLM"/>
    </source>
</evidence>
<name>A0ABR0JAX6_9EURO</name>
<dbReference type="Proteomes" id="UP001345691">
    <property type="component" value="Unassembled WGS sequence"/>
</dbReference>
<organism evidence="1 2">
    <name type="scientific">Exophiala sideris</name>
    <dbReference type="NCBI Taxonomy" id="1016849"/>
    <lineage>
        <taxon>Eukaryota</taxon>
        <taxon>Fungi</taxon>
        <taxon>Dikarya</taxon>
        <taxon>Ascomycota</taxon>
        <taxon>Pezizomycotina</taxon>
        <taxon>Eurotiomycetes</taxon>
        <taxon>Chaetothyriomycetidae</taxon>
        <taxon>Chaetothyriales</taxon>
        <taxon>Herpotrichiellaceae</taxon>
        <taxon>Exophiala</taxon>
    </lineage>
</organism>
<evidence type="ECO:0000313" key="2">
    <source>
        <dbReference type="Proteomes" id="UP001345691"/>
    </source>
</evidence>
<comment type="caution">
    <text evidence="1">The sequence shown here is derived from an EMBL/GenBank/DDBJ whole genome shotgun (WGS) entry which is preliminary data.</text>
</comment>
<keyword evidence="2" id="KW-1185">Reference proteome</keyword>
<evidence type="ECO:0000313" key="1">
    <source>
        <dbReference type="EMBL" id="KAK5060337.1"/>
    </source>
</evidence>
<proteinExistence type="predicted"/>
<gene>
    <name evidence="1" type="ORF">LTR69_005654</name>
</gene>
<dbReference type="EMBL" id="JAVRRF010000011">
    <property type="protein sequence ID" value="KAK5060337.1"/>
    <property type="molecule type" value="Genomic_DNA"/>
</dbReference>
<reference evidence="1 2" key="1">
    <citation type="submission" date="2023-08" db="EMBL/GenBank/DDBJ databases">
        <title>Black Yeasts Isolated from many extreme environments.</title>
        <authorList>
            <person name="Coleine C."/>
            <person name="Stajich J.E."/>
            <person name="Selbmann L."/>
        </authorList>
    </citation>
    <scope>NUCLEOTIDE SEQUENCE [LARGE SCALE GENOMIC DNA]</scope>
    <source>
        <strain evidence="1 2">CCFEE 6328</strain>
    </source>
</reference>